<dbReference type="SUPFAM" id="SSF50129">
    <property type="entry name" value="GroES-like"/>
    <property type="match status" value="1"/>
</dbReference>
<keyword evidence="2" id="KW-1133">Transmembrane helix</keyword>
<evidence type="ECO:0000256" key="1">
    <source>
        <dbReference type="ARBA" id="ARBA00023002"/>
    </source>
</evidence>
<feature type="transmembrane region" description="Helical" evidence="2">
    <location>
        <begin position="168"/>
        <end position="187"/>
    </location>
</feature>
<dbReference type="InterPro" id="IPR041694">
    <property type="entry name" value="ADH_N_2"/>
</dbReference>
<protein>
    <submittedName>
        <fullName evidence="4">ZYBA0S15-01354g1_1</fullName>
    </submittedName>
</protein>
<dbReference type="InterPro" id="IPR013149">
    <property type="entry name" value="ADH-like_C"/>
</dbReference>
<evidence type="ECO:0000259" key="3">
    <source>
        <dbReference type="SMART" id="SM00829"/>
    </source>
</evidence>
<dbReference type="OrthoDB" id="809632at2759"/>
<dbReference type="EMBL" id="HG316468">
    <property type="protein sequence ID" value="CDF91909.1"/>
    <property type="molecule type" value="Genomic_DNA"/>
</dbReference>
<dbReference type="GO" id="GO:0016628">
    <property type="term" value="F:oxidoreductase activity, acting on the CH-CH group of donors, NAD or NADP as acceptor"/>
    <property type="evidence" value="ECO:0007669"/>
    <property type="project" value="InterPro"/>
</dbReference>
<keyword evidence="1" id="KW-0560">Oxidoreductase</keyword>
<dbReference type="Gene3D" id="3.40.50.720">
    <property type="entry name" value="NAD(P)-binding Rossmann-like Domain"/>
    <property type="match status" value="1"/>
</dbReference>
<keyword evidence="2" id="KW-0472">Membrane</keyword>
<dbReference type="SMART" id="SM00829">
    <property type="entry name" value="PKS_ER"/>
    <property type="match status" value="1"/>
</dbReference>
<dbReference type="InterPro" id="IPR011032">
    <property type="entry name" value="GroES-like_sf"/>
</dbReference>
<evidence type="ECO:0000313" key="4">
    <source>
        <dbReference type="EMBL" id="CDF91909.1"/>
    </source>
</evidence>
<proteinExistence type="predicted"/>
<dbReference type="Proteomes" id="UP000019375">
    <property type="component" value="Unassembled WGS sequence"/>
</dbReference>
<dbReference type="Gene3D" id="3.90.180.10">
    <property type="entry name" value="Medium-chain alcohol dehydrogenases, catalytic domain"/>
    <property type="match status" value="1"/>
</dbReference>
<dbReference type="PANTHER" id="PTHR43205:SF19">
    <property type="entry name" value="ENOYL REDUCTASE (ER) DOMAIN-CONTAINING PROTEIN"/>
    <property type="match status" value="1"/>
</dbReference>
<dbReference type="Pfam" id="PF16884">
    <property type="entry name" value="ADH_N_2"/>
    <property type="match status" value="1"/>
</dbReference>
<dbReference type="InterPro" id="IPR020843">
    <property type="entry name" value="ER"/>
</dbReference>
<name>A0A8J2TA86_ZYGB2</name>
<dbReference type="CDD" id="cd05288">
    <property type="entry name" value="PGDH"/>
    <property type="match status" value="1"/>
</dbReference>
<keyword evidence="5" id="KW-1185">Reference proteome</keyword>
<dbReference type="PANTHER" id="PTHR43205">
    <property type="entry name" value="PROSTAGLANDIN REDUCTASE"/>
    <property type="match status" value="1"/>
</dbReference>
<evidence type="ECO:0000256" key="2">
    <source>
        <dbReference type="SAM" id="Phobius"/>
    </source>
</evidence>
<dbReference type="AlphaFoldDB" id="A0A8J2TA86"/>
<reference evidence="5" key="1">
    <citation type="journal article" date="2013" name="Genome Announc.">
        <title>Genome sequence of the food spoilage yeast Zygosaccharomyces bailii CLIB 213(T).</title>
        <authorList>
            <person name="Galeote V."/>
            <person name="Bigey F."/>
            <person name="Devillers H."/>
            <person name="Neuveglise C."/>
            <person name="Dequin S."/>
        </authorList>
    </citation>
    <scope>NUCLEOTIDE SEQUENCE [LARGE SCALE GENOMIC DNA]</scope>
    <source>
        <strain evidence="5">CLIB 213 / ATCC 58445 / CBS 680 / CCRC 21525 / NBRC 1098 / NCYC 1416 / NRRL Y-2227</strain>
    </source>
</reference>
<evidence type="ECO:0000313" key="5">
    <source>
        <dbReference type="Proteomes" id="UP000019375"/>
    </source>
</evidence>
<sequence length="366" mass="40211">MVQAKQWILKTLPVPGKPFNFDTSDDKSTFELVEKDLSADQLKDGEILVETILLSNDPAQKAWIATVDKNYAKPLQVGENIPARGIGKVLASKNKTYQVGDYVVGKLRWTTHVILSDDPANMLFKIPEKDENRLWLYSSIFGGTGLTAYFIFFQYANLREREEDYGKTYLISGAAGAVGTVCVQLALNVFKASKVIAVAGGPEKVKYVESFDPSRVVGVDYKAPSFKEDLQRAAGGINTVDYFVDNVGGHILDLGTSLLKVHATIIACGAISGYNNGANLVFKNYVSVITKRLTIKGVLVTDHMDCFPEALRFLNNMVTSGKLDTKNAATFKDAKGENFKKVPLIWDGLFHGTNKGKLISVVRDPK</sequence>
<feature type="domain" description="Enoyl reductase (ER)" evidence="3">
    <location>
        <begin position="25"/>
        <end position="325"/>
    </location>
</feature>
<keyword evidence="2" id="KW-0812">Transmembrane</keyword>
<accession>A0A8J2TA86</accession>
<dbReference type="InterPro" id="IPR036291">
    <property type="entry name" value="NAD(P)-bd_dom_sf"/>
</dbReference>
<dbReference type="SUPFAM" id="SSF51735">
    <property type="entry name" value="NAD(P)-binding Rossmann-fold domains"/>
    <property type="match status" value="1"/>
</dbReference>
<dbReference type="InterPro" id="IPR045010">
    <property type="entry name" value="MDR_fam"/>
</dbReference>
<organism evidence="4 5">
    <name type="scientific">Zygosaccharomyces bailii (strain CLIB 213 / ATCC 58445 / CBS 680 / BCRC 21525 / NBRC 1098 / NCYC 1416 / NRRL Y-2227)</name>
    <dbReference type="NCBI Taxonomy" id="1333698"/>
    <lineage>
        <taxon>Eukaryota</taxon>
        <taxon>Fungi</taxon>
        <taxon>Dikarya</taxon>
        <taxon>Ascomycota</taxon>
        <taxon>Saccharomycotina</taxon>
        <taxon>Saccharomycetes</taxon>
        <taxon>Saccharomycetales</taxon>
        <taxon>Saccharomycetaceae</taxon>
        <taxon>Zygosaccharomyces</taxon>
    </lineage>
</organism>
<feature type="transmembrane region" description="Helical" evidence="2">
    <location>
        <begin position="134"/>
        <end position="156"/>
    </location>
</feature>
<gene>
    <name evidence="4" type="ORF">BN860_01354g</name>
</gene>
<dbReference type="Pfam" id="PF00107">
    <property type="entry name" value="ADH_zinc_N"/>
    <property type="match status" value="1"/>
</dbReference>